<reference evidence="1 2" key="1">
    <citation type="submission" date="2024-02" db="EMBL/GenBank/DDBJ databases">
        <title>High-quality chromosome-scale genome assembly of Pensacola bahiagrass (Paspalum notatum Flugge var. saurae).</title>
        <authorList>
            <person name="Vega J.M."/>
            <person name="Podio M."/>
            <person name="Orjuela J."/>
            <person name="Siena L.A."/>
            <person name="Pessino S.C."/>
            <person name="Combes M.C."/>
            <person name="Mariac C."/>
            <person name="Albertini E."/>
            <person name="Pupilli F."/>
            <person name="Ortiz J.P.A."/>
            <person name="Leblanc O."/>
        </authorList>
    </citation>
    <scope>NUCLEOTIDE SEQUENCE [LARGE SCALE GENOMIC DNA]</scope>
    <source>
        <strain evidence="1">R1</strain>
        <tissue evidence="1">Leaf</tissue>
    </source>
</reference>
<evidence type="ECO:0000313" key="1">
    <source>
        <dbReference type="EMBL" id="WVZ57970.1"/>
    </source>
</evidence>
<accession>A0AAQ3WDA7</accession>
<proteinExistence type="predicted"/>
<dbReference type="EMBL" id="CP144746">
    <property type="protein sequence ID" value="WVZ57970.1"/>
    <property type="molecule type" value="Genomic_DNA"/>
</dbReference>
<sequence>MEQIQNELQGQNEEEDVDGMINGGWDPWPEQMEEEVGNNDWPETGLKKLWNSTLPLPSLVGPHAVLIQLWAARQERVDSTDAVDTNSMVMDMDIEEQPDMQTVTLNIVPYDQNAKDSCSLIWGSHRFSSSRFYKYTFENMTSKVCFTWIWKAKCTPRLKFFACLLDSTQKICWGGDILIPSQGYTVCYAIREKNKTLIISSSNAPSPRHVGQE</sequence>
<gene>
    <name evidence="1" type="ORF">U9M48_008294</name>
</gene>
<dbReference type="Proteomes" id="UP001341281">
    <property type="component" value="Chromosome 02"/>
</dbReference>
<dbReference type="AlphaFoldDB" id="A0AAQ3WDA7"/>
<organism evidence="1 2">
    <name type="scientific">Paspalum notatum var. saurae</name>
    <dbReference type="NCBI Taxonomy" id="547442"/>
    <lineage>
        <taxon>Eukaryota</taxon>
        <taxon>Viridiplantae</taxon>
        <taxon>Streptophyta</taxon>
        <taxon>Embryophyta</taxon>
        <taxon>Tracheophyta</taxon>
        <taxon>Spermatophyta</taxon>
        <taxon>Magnoliopsida</taxon>
        <taxon>Liliopsida</taxon>
        <taxon>Poales</taxon>
        <taxon>Poaceae</taxon>
        <taxon>PACMAD clade</taxon>
        <taxon>Panicoideae</taxon>
        <taxon>Andropogonodae</taxon>
        <taxon>Paspaleae</taxon>
        <taxon>Paspalinae</taxon>
        <taxon>Paspalum</taxon>
    </lineage>
</organism>
<keyword evidence="2" id="KW-1185">Reference proteome</keyword>
<protein>
    <submittedName>
        <fullName evidence="1">Uncharacterized protein</fullName>
    </submittedName>
</protein>
<name>A0AAQ3WDA7_PASNO</name>
<evidence type="ECO:0000313" key="2">
    <source>
        <dbReference type="Proteomes" id="UP001341281"/>
    </source>
</evidence>